<dbReference type="InterPro" id="IPR016161">
    <property type="entry name" value="Ald_DH/histidinol_DH"/>
</dbReference>
<dbReference type="SUPFAM" id="SSF53720">
    <property type="entry name" value="ALDH-like"/>
    <property type="match status" value="1"/>
</dbReference>
<evidence type="ECO:0000256" key="2">
    <source>
        <dbReference type="PROSITE-ProRule" id="PRU10007"/>
    </source>
</evidence>
<proteinExistence type="inferred from homology"/>
<evidence type="ECO:0000259" key="4">
    <source>
        <dbReference type="Pfam" id="PF00171"/>
    </source>
</evidence>
<gene>
    <name evidence="5" type="ORF">MUN76_11025</name>
</gene>
<reference evidence="5 6" key="1">
    <citation type="submission" date="2022-04" db="EMBL/GenBank/DDBJ databases">
        <title>Leucobacter sp. isolated from rhizosphere of onion.</title>
        <authorList>
            <person name="Won M."/>
            <person name="Lee C.-M."/>
            <person name="Woen H.-Y."/>
            <person name="Kwon S.-W."/>
        </authorList>
    </citation>
    <scope>NUCLEOTIDE SEQUENCE [LARGE SCALE GENOMIC DNA]</scope>
    <source>
        <strain evidence="5 6">H25R-14</strain>
    </source>
</reference>
<keyword evidence="6" id="KW-1185">Reference proteome</keyword>
<dbReference type="RefSeq" id="WP_244684649.1">
    <property type="nucleotide sequence ID" value="NZ_CP095043.1"/>
</dbReference>
<dbReference type="PROSITE" id="PS00070">
    <property type="entry name" value="ALDEHYDE_DEHYDR_CYS"/>
    <property type="match status" value="1"/>
</dbReference>
<dbReference type="InterPro" id="IPR016163">
    <property type="entry name" value="Ald_DH_C"/>
</dbReference>
<evidence type="ECO:0000313" key="6">
    <source>
        <dbReference type="Proteomes" id="UP000831775"/>
    </source>
</evidence>
<evidence type="ECO:0000256" key="1">
    <source>
        <dbReference type="ARBA" id="ARBA00023002"/>
    </source>
</evidence>
<dbReference type="Gene3D" id="3.40.309.10">
    <property type="entry name" value="Aldehyde Dehydrogenase, Chain A, domain 2"/>
    <property type="match status" value="1"/>
</dbReference>
<evidence type="ECO:0000256" key="3">
    <source>
        <dbReference type="RuleBase" id="RU003345"/>
    </source>
</evidence>
<dbReference type="Proteomes" id="UP000831775">
    <property type="component" value="Chromosome"/>
</dbReference>
<dbReference type="Pfam" id="PF00171">
    <property type="entry name" value="Aldedh"/>
    <property type="match status" value="1"/>
</dbReference>
<dbReference type="InterPro" id="IPR016160">
    <property type="entry name" value="Ald_DH_CS_CYS"/>
</dbReference>
<dbReference type="PROSITE" id="PS00687">
    <property type="entry name" value="ALDEHYDE_DEHYDR_GLU"/>
    <property type="match status" value="1"/>
</dbReference>
<dbReference type="PANTHER" id="PTHR11699">
    <property type="entry name" value="ALDEHYDE DEHYDROGENASE-RELATED"/>
    <property type="match status" value="1"/>
</dbReference>
<dbReference type="InterPro" id="IPR016162">
    <property type="entry name" value="Ald_DH_N"/>
</dbReference>
<dbReference type="InterPro" id="IPR029510">
    <property type="entry name" value="Ald_DH_CS_GLU"/>
</dbReference>
<evidence type="ECO:0000313" key="5">
    <source>
        <dbReference type="EMBL" id="UOQ59581.1"/>
    </source>
</evidence>
<protein>
    <submittedName>
        <fullName evidence="5">Aldehyde dehydrogenase family protein</fullName>
    </submittedName>
</protein>
<dbReference type="InterPro" id="IPR015590">
    <property type="entry name" value="Aldehyde_DH_dom"/>
</dbReference>
<feature type="active site" evidence="2">
    <location>
        <position position="265"/>
    </location>
</feature>
<comment type="similarity">
    <text evidence="3">Belongs to the aldehyde dehydrogenase family.</text>
</comment>
<feature type="domain" description="Aldehyde dehydrogenase" evidence="4">
    <location>
        <begin position="34"/>
        <end position="491"/>
    </location>
</feature>
<sequence>MRALPADLDLSLASRIADDGAQLFIDGELQPAHSGRTFEAIDPFTDEPWHRVADADETDVDRAVEAARRAQVTWAATSAYDRSRVLLDIADAVESRAQAFGILDTLDNGKLLRETSAQAAGVAHSLRFSAGNAEKIEGVTAPASKPDLLAMTVREPIGVIGMIVPWNSPVPLLISAAAPALAAGNAVVVKSSEDATASILAFAELAHASGLPAGLLNVVSGRGSAAGNALVRHPAVQKIVFTGGDEVGRRVAVSAAELLKPVMLELGGKSPQIVFADADLDRAVNGLVGGVFAAMGQTCVAGGRALVHVDVHDELVERLAARAATLRFGDPLDPATEIGPLGSARQLERARGFVEHAHADGARLAAGGGTRPTGAGGGSFFEPAVFADVAPEHRLYREEVFGPVIGFTPFSDFEHAMELANATRFGLAAGVWTQDIDTALRAARRIESGTVWVNTYRAPEASLSAGGVKDSGYGRLGGRRELEEFTREKTVIINYSGIGNDPFVMGGSARPSDS</sequence>
<dbReference type="EMBL" id="CP095043">
    <property type="protein sequence ID" value="UOQ59581.1"/>
    <property type="molecule type" value="Genomic_DNA"/>
</dbReference>
<name>A0ABY4FTK9_9MICO</name>
<accession>A0ABY4FTK9</accession>
<organism evidence="5 6">
    <name type="scientific">Leucobacter rhizosphaerae</name>
    <dbReference type="NCBI Taxonomy" id="2932245"/>
    <lineage>
        <taxon>Bacteria</taxon>
        <taxon>Bacillati</taxon>
        <taxon>Actinomycetota</taxon>
        <taxon>Actinomycetes</taxon>
        <taxon>Micrococcales</taxon>
        <taxon>Microbacteriaceae</taxon>
        <taxon>Leucobacter</taxon>
    </lineage>
</organism>
<keyword evidence="1 3" id="KW-0560">Oxidoreductase</keyword>
<dbReference type="Gene3D" id="3.40.605.10">
    <property type="entry name" value="Aldehyde Dehydrogenase, Chain A, domain 1"/>
    <property type="match status" value="1"/>
</dbReference>